<evidence type="ECO:0000256" key="10">
    <source>
        <dbReference type="SAM" id="Phobius"/>
    </source>
</evidence>
<dbReference type="GO" id="GO:0005886">
    <property type="term" value="C:plasma membrane"/>
    <property type="evidence" value="ECO:0007669"/>
    <property type="project" value="UniProtKB-SubCell"/>
</dbReference>
<dbReference type="AlphaFoldDB" id="A0A412FK16"/>
<dbReference type="PIRSF" id="PIRSF006603">
    <property type="entry name" value="DinF"/>
    <property type="match status" value="1"/>
</dbReference>
<feature type="transmembrane region" description="Helical" evidence="10">
    <location>
        <begin position="392"/>
        <end position="415"/>
    </location>
</feature>
<keyword evidence="6 10" id="KW-0812">Transmembrane</keyword>
<keyword evidence="5" id="KW-1003">Cell membrane</keyword>
<dbReference type="Pfam" id="PF01554">
    <property type="entry name" value="MatE"/>
    <property type="match status" value="2"/>
</dbReference>
<feature type="transmembrane region" description="Helical" evidence="10">
    <location>
        <begin position="241"/>
        <end position="263"/>
    </location>
</feature>
<dbReference type="InterPro" id="IPR051327">
    <property type="entry name" value="MATE_MepA_subfamily"/>
</dbReference>
<feature type="transmembrane region" description="Helical" evidence="10">
    <location>
        <begin position="319"/>
        <end position="341"/>
    </location>
</feature>
<organism evidence="11 12">
    <name type="scientific">Holdemania filiformis</name>
    <dbReference type="NCBI Taxonomy" id="61171"/>
    <lineage>
        <taxon>Bacteria</taxon>
        <taxon>Bacillati</taxon>
        <taxon>Bacillota</taxon>
        <taxon>Erysipelotrichia</taxon>
        <taxon>Erysipelotrichales</taxon>
        <taxon>Erysipelotrichaceae</taxon>
        <taxon>Holdemania</taxon>
    </lineage>
</organism>
<keyword evidence="8 10" id="KW-0472">Membrane</keyword>
<evidence type="ECO:0000256" key="2">
    <source>
        <dbReference type="ARBA" id="ARBA00008417"/>
    </source>
</evidence>
<feature type="transmembrane region" description="Helical" evidence="10">
    <location>
        <begin position="361"/>
        <end position="380"/>
    </location>
</feature>
<proteinExistence type="inferred from homology"/>
<evidence type="ECO:0000313" key="12">
    <source>
        <dbReference type="Proteomes" id="UP000284178"/>
    </source>
</evidence>
<feature type="transmembrane region" description="Helical" evidence="10">
    <location>
        <begin position="50"/>
        <end position="80"/>
    </location>
</feature>
<dbReference type="InterPro" id="IPR002528">
    <property type="entry name" value="MATE_fam"/>
</dbReference>
<feature type="transmembrane region" description="Helical" evidence="10">
    <location>
        <begin position="92"/>
        <end position="118"/>
    </location>
</feature>
<dbReference type="InterPro" id="IPR045070">
    <property type="entry name" value="MATE_MepA-like"/>
</dbReference>
<protein>
    <recommendedName>
        <fullName evidence="3">Multidrug export protein MepA</fullName>
    </recommendedName>
</protein>
<sequence length="458" mass="48695">MSQSQNSILGELRPSKAIVKLAVPATIALLAKAVYNIVDTAYIGMLHSDIALAAVGVTLPLLLIMVSVENIFAAGAAVLAGRQLGAADKKGANTTVTTVIGLSVLIGALLCVGGIFFMEPLLRSFGASSAVLPQAKDYAFWMFIAALANLPAQSLNCAARAESSVRISSIAVITGAVLNVVLDPIFMFDWGLGLGVGGASLATTVSQFVTFAILIGFYASGRSIIKIHPRYFKPNWKLIKTVTLIGIPTAVIQICLAVATSLTNMAAKPMADADLIIAAYGVVQRLVLIGCYVIMGFMQGYQPVASYAFGAKNEDRFHACVQFALKASLLLTVIVAALYIVSARPLIQLFNSNPAVIDYGAKLLISQVALYPAFGLCYMMTITFQTIGASRYGLFLSLIRQGLFYVPFILMLPRWLGVSGIYFAQPAADLLTLLVCVLSVKSMKKIASRNMQLDVSVA</sequence>
<evidence type="ECO:0000256" key="5">
    <source>
        <dbReference type="ARBA" id="ARBA00022475"/>
    </source>
</evidence>
<evidence type="ECO:0000256" key="6">
    <source>
        <dbReference type="ARBA" id="ARBA00022692"/>
    </source>
</evidence>
<comment type="caution">
    <text evidence="11">The sequence shown here is derived from an EMBL/GenBank/DDBJ whole genome shotgun (WGS) entry which is preliminary data.</text>
</comment>
<evidence type="ECO:0000313" key="11">
    <source>
        <dbReference type="EMBL" id="RGR68493.1"/>
    </source>
</evidence>
<dbReference type="RefSeq" id="WP_117896063.1">
    <property type="nucleotide sequence ID" value="NZ_CABJCV010000027.1"/>
</dbReference>
<dbReference type="InterPro" id="IPR048279">
    <property type="entry name" value="MdtK-like"/>
</dbReference>
<keyword evidence="4" id="KW-0813">Transport</keyword>
<name>A0A412FK16_9FIRM</name>
<evidence type="ECO:0000256" key="9">
    <source>
        <dbReference type="ARBA" id="ARBA00023251"/>
    </source>
</evidence>
<dbReference type="GO" id="GO:0046677">
    <property type="term" value="P:response to antibiotic"/>
    <property type="evidence" value="ECO:0007669"/>
    <property type="project" value="UniProtKB-KW"/>
</dbReference>
<feature type="transmembrane region" description="Helical" evidence="10">
    <location>
        <begin position="21"/>
        <end position="38"/>
    </location>
</feature>
<dbReference type="GO" id="GO:0042910">
    <property type="term" value="F:xenobiotic transmembrane transporter activity"/>
    <property type="evidence" value="ECO:0007669"/>
    <property type="project" value="InterPro"/>
</dbReference>
<accession>A0A412FK16</accession>
<dbReference type="GO" id="GO:0015297">
    <property type="term" value="F:antiporter activity"/>
    <property type="evidence" value="ECO:0007669"/>
    <property type="project" value="InterPro"/>
</dbReference>
<dbReference type="EMBL" id="QRUP01000027">
    <property type="protein sequence ID" value="RGR68493.1"/>
    <property type="molecule type" value="Genomic_DNA"/>
</dbReference>
<dbReference type="NCBIfam" id="TIGR00797">
    <property type="entry name" value="matE"/>
    <property type="match status" value="1"/>
</dbReference>
<feature type="transmembrane region" description="Helical" evidence="10">
    <location>
        <begin position="170"/>
        <end position="188"/>
    </location>
</feature>
<reference evidence="11 12" key="1">
    <citation type="submission" date="2018-08" db="EMBL/GenBank/DDBJ databases">
        <title>A genome reference for cultivated species of the human gut microbiota.</title>
        <authorList>
            <person name="Zou Y."/>
            <person name="Xue W."/>
            <person name="Luo G."/>
        </authorList>
    </citation>
    <scope>NUCLEOTIDE SEQUENCE [LARGE SCALE GENOMIC DNA]</scope>
    <source>
        <strain evidence="11 12">AF24-29</strain>
    </source>
</reference>
<dbReference type="CDD" id="cd13143">
    <property type="entry name" value="MATE_MepA_like"/>
    <property type="match status" value="1"/>
</dbReference>
<dbReference type="GeneID" id="83016895"/>
<comment type="subcellular location">
    <subcellularLocation>
        <location evidence="1">Cell membrane</location>
        <topology evidence="1">Multi-pass membrane protein</topology>
    </subcellularLocation>
</comment>
<evidence type="ECO:0000256" key="7">
    <source>
        <dbReference type="ARBA" id="ARBA00022989"/>
    </source>
</evidence>
<keyword evidence="9" id="KW-0046">Antibiotic resistance</keyword>
<keyword evidence="7 10" id="KW-1133">Transmembrane helix</keyword>
<dbReference type="Proteomes" id="UP000284178">
    <property type="component" value="Unassembled WGS sequence"/>
</dbReference>
<feature type="transmembrane region" description="Helical" evidence="10">
    <location>
        <begin position="194"/>
        <end position="220"/>
    </location>
</feature>
<feature type="transmembrane region" description="Helical" evidence="10">
    <location>
        <begin position="275"/>
        <end position="298"/>
    </location>
</feature>
<feature type="transmembrane region" description="Helical" evidence="10">
    <location>
        <begin position="138"/>
        <end position="158"/>
    </location>
</feature>
<gene>
    <name evidence="11" type="ORF">DWY25_15975</name>
</gene>
<evidence type="ECO:0000256" key="3">
    <source>
        <dbReference type="ARBA" id="ARBA00022106"/>
    </source>
</evidence>
<feature type="transmembrane region" description="Helical" evidence="10">
    <location>
        <begin position="421"/>
        <end position="440"/>
    </location>
</feature>
<evidence type="ECO:0000256" key="1">
    <source>
        <dbReference type="ARBA" id="ARBA00004651"/>
    </source>
</evidence>
<evidence type="ECO:0000256" key="4">
    <source>
        <dbReference type="ARBA" id="ARBA00022448"/>
    </source>
</evidence>
<comment type="similarity">
    <text evidence="2">Belongs to the multi antimicrobial extrusion (MATE) (TC 2.A.66.1) family. MepA subfamily.</text>
</comment>
<dbReference type="PANTHER" id="PTHR43823:SF3">
    <property type="entry name" value="MULTIDRUG EXPORT PROTEIN MEPA"/>
    <property type="match status" value="1"/>
</dbReference>
<dbReference type="PANTHER" id="PTHR43823">
    <property type="entry name" value="SPORULATION PROTEIN YKVU"/>
    <property type="match status" value="1"/>
</dbReference>
<keyword evidence="12" id="KW-1185">Reference proteome</keyword>
<evidence type="ECO:0000256" key="8">
    <source>
        <dbReference type="ARBA" id="ARBA00023136"/>
    </source>
</evidence>